<dbReference type="EMBL" id="JXTC01001161">
    <property type="protein sequence ID" value="PON32167.1"/>
    <property type="molecule type" value="Genomic_DNA"/>
</dbReference>
<sequence length="57" mass="6841">RPNEEDNIDDHITKRIRERVIDEKCGRVSIEKMDIGSKRDPTKKMKSEERERERESA</sequence>
<keyword evidence="3" id="KW-1185">Reference proteome</keyword>
<dbReference type="AlphaFoldDB" id="A0A2P5A6I4"/>
<feature type="non-terminal residue" evidence="2">
    <location>
        <position position="1"/>
    </location>
</feature>
<evidence type="ECO:0000313" key="2">
    <source>
        <dbReference type="EMBL" id="PON32167.1"/>
    </source>
</evidence>
<evidence type="ECO:0000313" key="3">
    <source>
        <dbReference type="Proteomes" id="UP000237000"/>
    </source>
</evidence>
<accession>A0A2P5A6I4</accession>
<feature type="region of interest" description="Disordered" evidence="1">
    <location>
        <begin position="30"/>
        <end position="57"/>
    </location>
</feature>
<dbReference type="Proteomes" id="UP000237000">
    <property type="component" value="Unassembled WGS sequence"/>
</dbReference>
<proteinExistence type="predicted"/>
<dbReference type="InParanoid" id="A0A2P5A6I4"/>
<evidence type="ECO:0000256" key="1">
    <source>
        <dbReference type="SAM" id="MobiDB-lite"/>
    </source>
</evidence>
<comment type="caution">
    <text evidence="2">The sequence shown here is derived from an EMBL/GenBank/DDBJ whole genome shotgun (WGS) entry which is preliminary data.</text>
</comment>
<organism evidence="2 3">
    <name type="scientific">Trema orientale</name>
    <name type="common">Charcoal tree</name>
    <name type="synonym">Celtis orientalis</name>
    <dbReference type="NCBI Taxonomy" id="63057"/>
    <lineage>
        <taxon>Eukaryota</taxon>
        <taxon>Viridiplantae</taxon>
        <taxon>Streptophyta</taxon>
        <taxon>Embryophyta</taxon>
        <taxon>Tracheophyta</taxon>
        <taxon>Spermatophyta</taxon>
        <taxon>Magnoliopsida</taxon>
        <taxon>eudicotyledons</taxon>
        <taxon>Gunneridae</taxon>
        <taxon>Pentapetalae</taxon>
        <taxon>rosids</taxon>
        <taxon>fabids</taxon>
        <taxon>Rosales</taxon>
        <taxon>Cannabaceae</taxon>
        <taxon>Trema</taxon>
    </lineage>
</organism>
<gene>
    <name evidence="2" type="ORF">TorRG33x02_356800</name>
</gene>
<name>A0A2P5A6I4_TREOI</name>
<reference evidence="3" key="1">
    <citation type="submission" date="2016-06" db="EMBL/GenBank/DDBJ databases">
        <title>Parallel loss of symbiosis genes in relatives of nitrogen-fixing non-legume Parasponia.</title>
        <authorList>
            <person name="Van Velzen R."/>
            <person name="Holmer R."/>
            <person name="Bu F."/>
            <person name="Rutten L."/>
            <person name="Van Zeijl A."/>
            <person name="Liu W."/>
            <person name="Santuari L."/>
            <person name="Cao Q."/>
            <person name="Sharma T."/>
            <person name="Shen D."/>
            <person name="Roswanjaya Y."/>
            <person name="Wardhani T."/>
            <person name="Kalhor M.S."/>
            <person name="Jansen J."/>
            <person name="Van den Hoogen J."/>
            <person name="Gungor B."/>
            <person name="Hartog M."/>
            <person name="Hontelez J."/>
            <person name="Verver J."/>
            <person name="Yang W.-C."/>
            <person name="Schijlen E."/>
            <person name="Repin R."/>
            <person name="Schilthuizen M."/>
            <person name="Schranz E."/>
            <person name="Heidstra R."/>
            <person name="Miyata K."/>
            <person name="Fedorova E."/>
            <person name="Kohlen W."/>
            <person name="Bisseling T."/>
            <person name="Smit S."/>
            <person name="Geurts R."/>
        </authorList>
    </citation>
    <scope>NUCLEOTIDE SEQUENCE [LARGE SCALE GENOMIC DNA]</scope>
    <source>
        <strain evidence="3">cv. RG33-2</strain>
    </source>
</reference>
<protein>
    <submittedName>
        <fullName evidence="2">Uncharacterized protein</fullName>
    </submittedName>
</protein>